<organism evidence="2 3">
    <name type="scientific">Saprolegnia diclina (strain VS20)</name>
    <dbReference type="NCBI Taxonomy" id="1156394"/>
    <lineage>
        <taxon>Eukaryota</taxon>
        <taxon>Sar</taxon>
        <taxon>Stramenopiles</taxon>
        <taxon>Oomycota</taxon>
        <taxon>Saprolegniomycetes</taxon>
        <taxon>Saprolegniales</taxon>
        <taxon>Saprolegniaceae</taxon>
        <taxon>Saprolegnia</taxon>
    </lineage>
</organism>
<name>T0QS79_SAPDV</name>
<feature type="domain" description="VLIG-type G" evidence="1">
    <location>
        <begin position="1147"/>
        <end position="1397"/>
    </location>
</feature>
<dbReference type="VEuPathDB" id="FungiDB:SDRG_05685"/>
<dbReference type="RefSeq" id="XP_008609636.1">
    <property type="nucleotide sequence ID" value="XM_008611414.1"/>
</dbReference>
<dbReference type="OMA" id="VRSGIFH"/>
<sequence>MSPTTEDEGNLRETLGLAIETSMRPQEAIRATDEDTLNLAVEPFNKHATALGLKYWIVDRDMLSDSTTLFQRLPVLEKMLTQMSCEVSAVEDAPSDDQVVARASGGAALFGHCFGYSGSSRGIETAILQPPAECELEAPTISTGTIEVWFASAGEAKDFGATVQANGCAETPTDACYLPRRGSAVAHMTYARAPLKSFELAAMLAPLTESAMAEAASITDEATAKDFLLDYGSHVRSGIFHVGGIFWKTVHISTDVDVMTAQLKAKCPAGQAPDDLSINYSSFPDQSRVDACESTLEDELRTPCNITTQIECTGPDAMSVAIFKQRLALDRATWHVIDYPTTRVRVWDLLAAAGCDRAATLVCDAWLDLVEESEMTPDVEAAVHAVYTEAWLHDSTFGTNSKRTSAKSAKKAAQIIAKQLNAATTGNIDSKALVDAILLALRFDTQFERTFLVDCMQDPRLHTALRRLVAANDMMAMLELGAIYAHVLGTVLAEAGINLDATVDEALKRAGQLAELKKVVNKLLVPLYEWSVPQLDARDVPIALKLVHGAFFEAAMPDGAQLTSRVAELIARHHFPPAPGHHELWSIAQKFGCSEDGVETSLSAEHVLAMADEVMLTLNGSAMADSSDDEASIVTREFVPEADEPMSSTIEVQQPMSHLLTHRLSLVKELYNTTSGIKRKRVDRRARDESPRSPVVFDALLSLVASLTPTARAEVYRLLLDRRCLVPFLVPSTEDGLRTEARALSLVETRIVQGKASLMRDTSVKRVAVISERPTKSSVTKDWIKNVFHVDSVHCLDRTHGNNVTDLPVVAELGWGFVQENTEFTTVMVLHIIGDYMPLAPFITQFTDVLLIDTVSKPVRMTLPRGTVLHWRLSDEDEDDTYLDDKTHMVSVALACPMSSSCERISEYILDEPSDAPKLPVDQLPLPSLVKRDPLLRARVASLLADTDFTTLRTETLVLQRRFAHESALRIALQRETSVPNQEMLRRQIALSAADHKKVFRFVSRTPLLEYFLHVLRLPAVEDREMRIIDLERRLAESCEAITAVARDECSRAFAARSDNDNEDTRSAYASALETWSNMVTGLEHLWRELSHIFTANPDAYANLPHLAVKHLLDGFPLELMDGDAGMLNDKWIRAVLHCLDETLPEGTRVFVLSVMGVQSSGKSTLLNCMFGVRLRTRVSRCTCGFNLQLIACDNGAVYDYILLLDTEGTQSPEYVGMEGTVWRDNRMASVAILPADATIILTKGEATNTINDVLPIVLSAFANSELAAASGGHLMSKLYFAFNQIDVTQTSSMATSLRALLDSLRSSAKQIAAVRQSQLSTTTMFLRDFHTDITNEARCDVRFLGLTQGQTTPPNDVPLPDFGDRLVRFRDHMHTRATNDVAWQARTLGELGESLDLVWMYLQSANFELDFASAHERIVYDQLVQAMAGHTQELAKIYSDTFDAVLQTISADSAADQAPDASRSRKYEILLEHHVENAVATLDAVDTWTDKKQRQASHLVRLVQSKVQHLFEFDAITKVYKEEIQTAIVDYNSKCGPKKTMAAFDSIFDDILDKARKAKPPLATQVPTLVRAVIHSNHIFTPDELRLLTGDDDYGSWLQGVVRFTSKMLQGAKASREEDIVDAVRERVCSSLAEVDRYSDDVALSCVMSVKRLFNSMQLKQSELRVGLRTLYMTLKTELQQRQERWDTINSVVAKFEAYRPSMHRFAQSVCEGQEAAQLLSTTLNEWLDLHLLEAFEEEVVSIVASALKDARWVRVADAMQAALDMDLLQLMRKREIDIVLNRIDDPVEHAAAVTRRLVLAKVQECYLGVANKLAQDVEESIVSASAAARDAVSKRSEVFVHALRLTLQSRLKCSGTSALIESLPSAAGDVMNCDDQGPSVFALTASRDGLSVPQSLQARLTALDARLTPSAGLSSTMAWEVVKVIQTEAYGAVDGIMPRCGKPCPRCKCPCIKALGHVYTKDDALHDTYHQPGGLVGVSWVKTRELVESSCATSVVENDYIELPTGSRPYTEFETIFPGWALPRVTKFLPLREYIFAQCQFKLARKYTKLKCANIPASYANALGDLEKQLERLLR</sequence>
<dbReference type="SUPFAM" id="SSF52540">
    <property type="entry name" value="P-loop containing nucleoside triphosphate hydrolases"/>
    <property type="match status" value="1"/>
</dbReference>
<dbReference type="Pfam" id="PF25683">
    <property type="entry name" value="URGCP_GTPase"/>
    <property type="match status" value="1"/>
</dbReference>
<evidence type="ECO:0000259" key="1">
    <source>
        <dbReference type="PROSITE" id="PS51717"/>
    </source>
</evidence>
<dbReference type="Gene3D" id="3.40.50.300">
    <property type="entry name" value="P-loop containing nucleotide triphosphate hydrolases"/>
    <property type="match status" value="1"/>
</dbReference>
<dbReference type="GeneID" id="19946412"/>
<proteinExistence type="predicted"/>
<dbReference type="PROSITE" id="PS51717">
    <property type="entry name" value="G_VLIG"/>
    <property type="match status" value="1"/>
</dbReference>
<protein>
    <recommendedName>
        <fullName evidence="1">VLIG-type G domain-containing protein</fullName>
    </recommendedName>
</protein>
<gene>
    <name evidence="2" type="ORF">SDRG_05685</name>
</gene>
<dbReference type="PANTHER" id="PTHR22796">
    <property type="entry name" value="URG4-RELATED"/>
    <property type="match status" value="1"/>
</dbReference>
<dbReference type="EMBL" id="JH767146">
    <property type="protein sequence ID" value="EQC36855.1"/>
    <property type="molecule type" value="Genomic_DNA"/>
</dbReference>
<keyword evidence="3" id="KW-1185">Reference proteome</keyword>
<reference evidence="2 3" key="1">
    <citation type="submission" date="2012-04" db="EMBL/GenBank/DDBJ databases">
        <title>The Genome Sequence of Saprolegnia declina VS20.</title>
        <authorList>
            <consortium name="The Broad Institute Genome Sequencing Platform"/>
            <person name="Russ C."/>
            <person name="Nusbaum C."/>
            <person name="Tyler B."/>
            <person name="van West P."/>
            <person name="Dieguez-Uribeondo J."/>
            <person name="de Bruijn I."/>
            <person name="Tripathy S."/>
            <person name="Jiang R."/>
            <person name="Young S.K."/>
            <person name="Zeng Q."/>
            <person name="Gargeya S."/>
            <person name="Fitzgerald M."/>
            <person name="Haas B."/>
            <person name="Abouelleil A."/>
            <person name="Alvarado L."/>
            <person name="Arachchi H.M."/>
            <person name="Berlin A."/>
            <person name="Chapman S.B."/>
            <person name="Goldberg J."/>
            <person name="Griggs A."/>
            <person name="Gujja S."/>
            <person name="Hansen M."/>
            <person name="Howarth C."/>
            <person name="Imamovic A."/>
            <person name="Larimer J."/>
            <person name="McCowen C."/>
            <person name="Montmayeur A."/>
            <person name="Murphy C."/>
            <person name="Neiman D."/>
            <person name="Pearson M."/>
            <person name="Priest M."/>
            <person name="Roberts A."/>
            <person name="Saif S."/>
            <person name="Shea T."/>
            <person name="Sisk P."/>
            <person name="Sykes S."/>
            <person name="Wortman J."/>
            <person name="Nusbaum C."/>
            <person name="Birren B."/>
        </authorList>
    </citation>
    <scope>NUCLEOTIDE SEQUENCE [LARGE SCALE GENOMIC DNA]</scope>
    <source>
        <strain evidence="2 3">VS20</strain>
    </source>
</reference>
<dbReference type="InterPro" id="IPR030383">
    <property type="entry name" value="G_VLIG_dom"/>
</dbReference>
<dbReference type="InParanoid" id="T0QS79"/>
<evidence type="ECO:0000313" key="3">
    <source>
        <dbReference type="Proteomes" id="UP000030762"/>
    </source>
</evidence>
<dbReference type="eggNOG" id="ENOG502RR3F">
    <property type="taxonomic scope" value="Eukaryota"/>
</dbReference>
<dbReference type="GO" id="GO:0005525">
    <property type="term" value="F:GTP binding"/>
    <property type="evidence" value="ECO:0007669"/>
    <property type="project" value="InterPro"/>
</dbReference>
<dbReference type="PANTHER" id="PTHR22796:SF1">
    <property type="entry name" value="VWFA DOMAIN-CONTAINING PROTEIN"/>
    <property type="match status" value="1"/>
</dbReference>
<dbReference type="Proteomes" id="UP000030762">
    <property type="component" value="Unassembled WGS sequence"/>
</dbReference>
<accession>T0QS79</accession>
<dbReference type="InterPro" id="IPR027417">
    <property type="entry name" value="P-loop_NTPase"/>
</dbReference>
<evidence type="ECO:0000313" key="2">
    <source>
        <dbReference type="EMBL" id="EQC36855.1"/>
    </source>
</evidence>
<dbReference type="OrthoDB" id="1597724at2759"/>